<organism evidence="2 3">
    <name type="scientific">Amorphotheca resinae ATCC 22711</name>
    <dbReference type="NCBI Taxonomy" id="857342"/>
    <lineage>
        <taxon>Eukaryota</taxon>
        <taxon>Fungi</taxon>
        <taxon>Dikarya</taxon>
        <taxon>Ascomycota</taxon>
        <taxon>Pezizomycotina</taxon>
        <taxon>Leotiomycetes</taxon>
        <taxon>Helotiales</taxon>
        <taxon>Amorphothecaceae</taxon>
        <taxon>Amorphotheca</taxon>
    </lineage>
</organism>
<proteinExistence type="predicted"/>
<keyword evidence="3" id="KW-1185">Reference proteome</keyword>
<evidence type="ECO:0000313" key="3">
    <source>
        <dbReference type="Proteomes" id="UP000241818"/>
    </source>
</evidence>
<feature type="region of interest" description="Disordered" evidence="1">
    <location>
        <begin position="93"/>
        <end position="162"/>
    </location>
</feature>
<accession>A0A2T3B3T0</accession>
<dbReference type="Proteomes" id="UP000241818">
    <property type="component" value="Unassembled WGS sequence"/>
</dbReference>
<evidence type="ECO:0000256" key="1">
    <source>
        <dbReference type="SAM" id="MobiDB-lite"/>
    </source>
</evidence>
<evidence type="ECO:0000313" key="2">
    <source>
        <dbReference type="EMBL" id="PSS20299.1"/>
    </source>
</evidence>
<reference evidence="2 3" key="1">
    <citation type="journal article" date="2018" name="New Phytol.">
        <title>Comparative genomics and transcriptomics depict ericoid mycorrhizal fungi as versatile saprotrophs and plant mutualists.</title>
        <authorList>
            <person name="Martino E."/>
            <person name="Morin E."/>
            <person name="Grelet G.A."/>
            <person name="Kuo A."/>
            <person name="Kohler A."/>
            <person name="Daghino S."/>
            <person name="Barry K.W."/>
            <person name="Cichocki N."/>
            <person name="Clum A."/>
            <person name="Dockter R.B."/>
            <person name="Hainaut M."/>
            <person name="Kuo R.C."/>
            <person name="LaButti K."/>
            <person name="Lindahl B.D."/>
            <person name="Lindquist E.A."/>
            <person name="Lipzen A."/>
            <person name="Khouja H.R."/>
            <person name="Magnuson J."/>
            <person name="Murat C."/>
            <person name="Ohm R.A."/>
            <person name="Singer S.W."/>
            <person name="Spatafora J.W."/>
            <person name="Wang M."/>
            <person name="Veneault-Fourrey C."/>
            <person name="Henrissat B."/>
            <person name="Grigoriev I.V."/>
            <person name="Martin F.M."/>
            <person name="Perotto S."/>
        </authorList>
    </citation>
    <scope>NUCLEOTIDE SEQUENCE [LARGE SCALE GENOMIC DNA]</scope>
    <source>
        <strain evidence="2 3">ATCC 22711</strain>
    </source>
</reference>
<protein>
    <submittedName>
        <fullName evidence="2">Uncharacterized protein</fullName>
    </submittedName>
</protein>
<dbReference type="AlphaFoldDB" id="A0A2T3B3T0"/>
<sequence length="162" mass="17512">MRPGQQLTLDSLKRLDGPGITSFLCYGTATRTFRTGIRHLQEPRSLGSLFLSHLLHHRIAIAPFFNSFPIIARPPFLILPFCLCLALPSPPSPDRLQPPLQAERLPNPNCTLQGRPPPSQLEAVPASQPASGRPHTKVALKSSTVPGTTLPASTFPPATTLS</sequence>
<dbReference type="RefSeq" id="XP_024721569.1">
    <property type="nucleotide sequence ID" value="XM_024864854.1"/>
</dbReference>
<dbReference type="InParanoid" id="A0A2T3B3T0"/>
<feature type="compositionally biased region" description="Polar residues" evidence="1">
    <location>
        <begin position="141"/>
        <end position="162"/>
    </location>
</feature>
<gene>
    <name evidence="2" type="ORF">M430DRAFT_231998</name>
</gene>
<dbReference type="GeneID" id="36572935"/>
<dbReference type="EMBL" id="KZ679010">
    <property type="protein sequence ID" value="PSS20299.1"/>
    <property type="molecule type" value="Genomic_DNA"/>
</dbReference>
<name>A0A2T3B3T0_AMORE</name>